<organism evidence="9 10">
    <name type="scientific">Aquimarina mytili</name>
    <dbReference type="NCBI Taxonomy" id="874423"/>
    <lineage>
        <taxon>Bacteria</taxon>
        <taxon>Pseudomonadati</taxon>
        <taxon>Bacteroidota</taxon>
        <taxon>Flavobacteriia</taxon>
        <taxon>Flavobacteriales</taxon>
        <taxon>Flavobacteriaceae</taxon>
        <taxon>Aquimarina</taxon>
    </lineage>
</organism>
<dbReference type="SUPFAM" id="SSF53850">
    <property type="entry name" value="Periplasmic binding protein-like II"/>
    <property type="match status" value="1"/>
</dbReference>
<dbReference type="EMBL" id="JAERQJ010000004">
    <property type="protein sequence ID" value="MBL0684414.1"/>
    <property type="molecule type" value="Genomic_DNA"/>
</dbReference>
<reference evidence="9" key="1">
    <citation type="submission" date="2021-01" db="EMBL/GenBank/DDBJ databases">
        <authorList>
            <person name="Zhong Y.L."/>
        </authorList>
    </citation>
    <scope>NUCLEOTIDE SEQUENCE</scope>
    <source>
        <strain evidence="9">KCTC 23302</strain>
    </source>
</reference>
<dbReference type="AlphaFoldDB" id="A0A937D6H5"/>
<evidence type="ECO:0000256" key="5">
    <source>
        <dbReference type="ARBA" id="ARBA00022777"/>
    </source>
</evidence>
<dbReference type="GO" id="GO:0000155">
    <property type="term" value="F:phosphorelay sensor kinase activity"/>
    <property type="evidence" value="ECO:0007669"/>
    <property type="project" value="InterPro"/>
</dbReference>
<keyword evidence="7" id="KW-0472">Membrane</keyword>
<proteinExistence type="predicted"/>
<evidence type="ECO:0000256" key="3">
    <source>
        <dbReference type="ARBA" id="ARBA00022553"/>
    </source>
</evidence>
<dbReference type="Pfam" id="PF00497">
    <property type="entry name" value="SBP_bac_3"/>
    <property type="match status" value="1"/>
</dbReference>
<dbReference type="Pfam" id="PF00512">
    <property type="entry name" value="HisKA"/>
    <property type="match status" value="1"/>
</dbReference>
<dbReference type="InterPro" id="IPR050736">
    <property type="entry name" value="Sensor_HK_Regulatory"/>
</dbReference>
<dbReference type="Proteomes" id="UP000651057">
    <property type="component" value="Unassembled WGS sequence"/>
</dbReference>
<keyword evidence="5" id="KW-0418">Kinase</keyword>
<dbReference type="CDD" id="cd01007">
    <property type="entry name" value="PBP2_BvgS_HisK_like"/>
    <property type="match status" value="1"/>
</dbReference>
<dbReference type="PRINTS" id="PR00344">
    <property type="entry name" value="BCTRLSENSOR"/>
</dbReference>
<dbReference type="EC" id="2.7.13.3" evidence="2"/>
<evidence type="ECO:0000313" key="10">
    <source>
        <dbReference type="Proteomes" id="UP000651057"/>
    </source>
</evidence>
<evidence type="ECO:0000256" key="6">
    <source>
        <dbReference type="ARBA" id="ARBA00023012"/>
    </source>
</evidence>
<dbReference type="SMART" id="SM00387">
    <property type="entry name" value="HATPase_c"/>
    <property type="match status" value="1"/>
</dbReference>
<dbReference type="PROSITE" id="PS50109">
    <property type="entry name" value="HIS_KIN"/>
    <property type="match status" value="1"/>
</dbReference>
<dbReference type="SUPFAM" id="SSF47384">
    <property type="entry name" value="Homodimeric domain of signal transducing histidine kinase"/>
    <property type="match status" value="1"/>
</dbReference>
<comment type="caution">
    <text evidence="9">The sequence shown here is derived from an EMBL/GenBank/DDBJ whole genome shotgun (WGS) entry which is preliminary data.</text>
</comment>
<name>A0A937D6H5_9FLAO</name>
<dbReference type="InterPro" id="IPR004358">
    <property type="entry name" value="Sig_transdc_His_kin-like_C"/>
</dbReference>
<dbReference type="Gene3D" id="3.30.565.10">
    <property type="entry name" value="Histidine kinase-like ATPase, C-terminal domain"/>
    <property type="match status" value="1"/>
</dbReference>
<dbReference type="InterPro" id="IPR003661">
    <property type="entry name" value="HisK_dim/P_dom"/>
</dbReference>
<feature type="transmembrane region" description="Helical" evidence="7">
    <location>
        <begin position="274"/>
        <end position="296"/>
    </location>
</feature>
<dbReference type="InterPro" id="IPR036890">
    <property type="entry name" value="HATPase_C_sf"/>
</dbReference>
<evidence type="ECO:0000256" key="1">
    <source>
        <dbReference type="ARBA" id="ARBA00000085"/>
    </source>
</evidence>
<dbReference type="InterPro" id="IPR001638">
    <property type="entry name" value="Solute-binding_3/MltF_N"/>
</dbReference>
<evidence type="ECO:0000259" key="8">
    <source>
        <dbReference type="PROSITE" id="PS50109"/>
    </source>
</evidence>
<evidence type="ECO:0000256" key="2">
    <source>
        <dbReference type="ARBA" id="ARBA00012438"/>
    </source>
</evidence>
<comment type="catalytic activity">
    <reaction evidence="1">
        <text>ATP + protein L-histidine = ADP + protein N-phospho-L-histidine.</text>
        <dbReference type="EC" id="2.7.13.3"/>
    </reaction>
</comment>
<evidence type="ECO:0000256" key="7">
    <source>
        <dbReference type="SAM" id="Phobius"/>
    </source>
</evidence>
<feature type="domain" description="Histidine kinase" evidence="8">
    <location>
        <begin position="327"/>
        <end position="545"/>
    </location>
</feature>
<dbReference type="SUPFAM" id="SSF55874">
    <property type="entry name" value="ATPase domain of HSP90 chaperone/DNA topoisomerase II/histidine kinase"/>
    <property type="match status" value="1"/>
</dbReference>
<keyword evidence="4" id="KW-0808">Transferase</keyword>
<keyword evidence="3" id="KW-0597">Phosphoprotein</keyword>
<keyword evidence="7" id="KW-1133">Transmembrane helix</keyword>
<protein>
    <recommendedName>
        <fullName evidence="2">histidine kinase</fullName>
        <ecNumber evidence="2">2.7.13.3</ecNumber>
    </recommendedName>
</protein>
<dbReference type="PANTHER" id="PTHR43711">
    <property type="entry name" value="TWO-COMPONENT HISTIDINE KINASE"/>
    <property type="match status" value="1"/>
</dbReference>
<accession>A0A937D6H5</accession>
<dbReference type="InterPro" id="IPR036097">
    <property type="entry name" value="HisK_dim/P_sf"/>
</dbReference>
<dbReference type="Pfam" id="PF02518">
    <property type="entry name" value="HATPase_c"/>
    <property type="match status" value="1"/>
</dbReference>
<keyword evidence="6" id="KW-0902">Two-component regulatory system</keyword>
<dbReference type="CDD" id="cd16922">
    <property type="entry name" value="HATPase_EvgS-ArcB-TorS-like"/>
    <property type="match status" value="1"/>
</dbReference>
<sequence>MIKKHLYPFLAISISICFYFYSCSSPESINEDEKKWLDDNQNITVALFPYYAPYQFINDNEKIDGVLIDYLDLIEKKIDYKFKRKLYTNWEQLLSDAKNNKIDIVLEIQQTSERDSYLKFYSKLFESSYVIISRKNTFSGTKLEDYYTNTKTITVPLDYGIHEILKNEEPELNILTEIDDLACLKQVNNGVSDAYIGPKAVANYLIKTRNLNNLKIGSETPYVYAPSIAVQNNNGTLNQIIRKTTNAITDNEKETIFNNWLYTNIKPFYKKPIFWIYTTSIILSIIIIILLLNRYLKYLIRKKTRELIIAKKQAEESNKLKTAFIHNISHEVRTPMNGIIGFSELLNDPELTEEKQKEYTNIVIESSNRLKHIIEDIVEISNLHSEQVGVSVENTDLTQLLQTLYMVFKDKANHKNITLSFNNTVSENQNIIKTDKYKIQKILYNLIDNAIKFTENGGVEVLCEIKDNSLIFQIKDTGIGIKQKDQELIFRNFSQSEREITKAYDGLGLGLSISRKNAQLLKGNISFTSTLNQGSTFIVTLPHEPKL</sequence>
<evidence type="ECO:0000256" key="4">
    <source>
        <dbReference type="ARBA" id="ARBA00022679"/>
    </source>
</evidence>
<keyword evidence="10" id="KW-1185">Reference proteome</keyword>
<dbReference type="InterPro" id="IPR003594">
    <property type="entry name" value="HATPase_dom"/>
</dbReference>
<evidence type="ECO:0000313" key="9">
    <source>
        <dbReference type="EMBL" id="MBL0684414.1"/>
    </source>
</evidence>
<dbReference type="RefSeq" id="WP_201920543.1">
    <property type="nucleotide sequence ID" value="NZ_BAABAX010000003.1"/>
</dbReference>
<gene>
    <name evidence="9" type="ORF">JJQ60_12875</name>
</gene>
<dbReference type="PANTHER" id="PTHR43711:SF1">
    <property type="entry name" value="HISTIDINE KINASE 1"/>
    <property type="match status" value="1"/>
</dbReference>
<dbReference type="CDD" id="cd00082">
    <property type="entry name" value="HisKA"/>
    <property type="match status" value="1"/>
</dbReference>
<dbReference type="InterPro" id="IPR005467">
    <property type="entry name" value="His_kinase_dom"/>
</dbReference>
<dbReference type="Gene3D" id="1.10.287.130">
    <property type="match status" value="1"/>
</dbReference>
<keyword evidence="7" id="KW-0812">Transmembrane</keyword>
<dbReference type="SMART" id="SM00388">
    <property type="entry name" value="HisKA"/>
    <property type="match status" value="1"/>
</dbReference>
<dbReference type="Gene3D" id="3.40.190.10">
    <property type="entry name" value="Periplasmic binding protein-like II"/>
    <property type="match status" value="2"/>
</dbReference>
<dbReference type="SMART" id="SM00062">
    <property type="entry name" value="PBPb"/>
    <property type="match status" value="1"/>
</dbReference>